<organism evidence="1 2">
    <name type="scientific">Dioscorea alata</name>
    <name type="common">Purple yam</name>
    <dbReference type="NCBI Taxonomy" id="55571"/>
    <lineage>
        <taxon>Eukaryota</taxon>
        <taxon>Viridiplantae</taxon>
        <taxon>Streptophyta</taxon>
        <taxon>Embryophyta</taxon>
        <taxon>Tracheophyta</taxon>
        <taxon>Spermatophyta</taxon>
        <taxon>Magnoliopsida</taxon>
        <taxon>Liliopsida</taxon>
        <taxon>Dioscoreales</taxon>
        <taxon>Dioscoreaceae</taxon>
        <taxon>Dioscorea</taxon>
    </lineage>
</organism>
<evidence type="ECO:0000313" key="2">
    <source>
        <dbReference type="Proteomes" id="UP000827976"/>
    </source>
</evidence>
<comment type="caution">
    <text evidence="1">The sequence shown here is derived from an EMBL/GenBank/DDBJ whole genome shotgun (WGS) entry which is preliminary data.</text>
</comment>
<evidence type="ECO:0000313" key="1">
    <source>
        <dbReference type="EMBL" id="KAH7692232.1"/>
    </source>
</evidence>
<dbReference type="Proteomes" id="UP000827976">
    <property type="component" value="Chromosome 1"/>
</dbReference>
<reference evidence="2" key="1">
    <citation type="journal article" date="2022" name="Nat. Commun.">
        <title>Chromosome evolution and the genetic basis of agronomically important traits in greater yam.</title>
        <authorList>
            <person name="Bredeson J.V."/>
            <person name="Lyons J.B."/>
            <person name="Oniyinde I.O."/>
            <person name="Okereke N.R."/>
            <person name="Kolade O."/>
            <person name="Nnabue I."/>
            <person name="Nwadili C.O."/>
            <person name="Hribova E."/>
            <person name="Parker M."/>
            <person name="Nwogha J."/>
            <person name="Shu S."/>
            <person name="Carlson J."/>
            <person name="Kariba R."/>
            <person name="Muthemba S."/>
            <person name="Knop K."/>
            <person name="Barton G.J."/>
            <person name="Sherwood A.V."/>
            <person name="Lopez-Montes A."/>
            <person name="Asiedu R."/>
            <person name="Jamnadass R."/>
            <person name="Muchugi A."/>
            <person name="Goodstein D."/>
            <person name="Egesi C.N."/>
            <person name="Featherston J."/>
            <person name="Asfaw A."/>
            <person name="Simpson G.G."/>
            <person name="Dolezel J."/>
            <person name="Hendre P.S."/>
            <person name="Van Deynze A."/>
            <person name="Kumar P.L."/>
            <person name="Obidiegwu J.E."/>
            <person name="Bhattacharjee R."/>
            <person name="Rokhsar D.S."/>
        </authorList>
    </citation>
    <scope>NUCLEOTIDE SEQUENCE [LARGE SCALE GENOMIC DNA]</scope>
    <source>
        <strain evidence="2">cv. TDa95/00328</strain>
    </source>
</reference>
<sequence length="385" mass="42482">MGKIVISTFITGYSPNMGGMSLALGGVRPTNISFFRLTNAIARLHDKSPRKARRSPHEPFSFSDPAMSSSFDPFVAGGDDAVPPASAGPFDDDGYLGYDPRLPSQRFESFSSFSPANDEDLYDAPKNITDDVFSGVDVHHVSVGSAGGGGSFPPSPEAFGYRSDLQTGSSPSPFEMPEANGGPDHGEIFSDGPSLPPLNEMQPEEGFILREWRRQNAELLKIKEEKEKEFREEIYKEADDYKIAFHEKRKVNCEMNKIHNREREKLFLANQEKFHANADKQYWKAITELIPNEVPNIEKRGKKNEEKKPSIVVIQGPKPGKPTDLSRMRQILLKLKHNLPEHMKPAPPPPPPPAATTAKDGNKPEIPKGATTETPAVKPVAVAVN</sequence>
<protein>
    <submittedName>
        <fullName evidence="1">Clathrin light chain protein</fullName>
    </submittedName>
</protein>
<proteinExistence type="predicted"/>
<gene>
    <name evidence="1" type="ORF">IHE45_01G051600</name>
</gene>
<accession>A0ACB7WUL2</accession>
<keyword evidence="2" id="KW-1185">Reference proteome</keyword>
<dbReference type="EMBL" id="CM037011">
    <property type="protein sequence ID" value="KAH7692232.1"/>
    <property type="molecule type" value="Genomic_DNA"/>
</dbReference>
<name>A0ACB7WUL2_DIOAL</name>